<comment type="caution">
    <text evidence="3">The sequence shown here is derived from an EMBL/GenBank/DDBJ whole genome shotgun (WGS) entry which is preliminary data.</text>
</comment>
<gene>
    <name evidence="3" type="ORF">BN2476_680154</name>
</gene>
<keyword evidence="4" id="KW-1185">Reference proteome</keyword>
<dbReference type="GO" id="GO:0016887">
    <property type="term" value="F:ATP hydrolysis activity"/>
    <property type="evidence" value="ECO:0007669"/>
    <property type="project" value="InterPro"/>
</dbReference>
<organism evidence="3 4">
    <name type="scientific">Paraburkholderia piptadeniae</name>
    <dbReference type="NCBI Taxonomy" id="1701573"/>
    <lineage>
        <taxon>Bacteria</taxon>
        <taxon>Pseudomonadati</taxon>
        <taxon>Pseudomonadota</taxon>
        <taxon>Betaproteobacteria</taxon>
        <taxon>Burkholderiales</taxon>
        <taxon>Burkholderiaceae</taxon>
        <taxon>Paraburkholderia</taxon>
    </lineage>
</organism>
<dbReference type="InterPro" id="IPR049945">
    <property type="entry name" value="AAA_22"/>
</dbReference>
<dbReference type="Gene3D" id="3.40.50.300">
    <property type="entry name" value="P-loop containing nucleotide triphosphate hydrolases"/>
    <property type="match status" value="1"/>
</dbReference>
<dbReference type="SUPFAM" id="SSF52540">
    <property type="entry name" value="P-loop containing nucleoside triphosphate hydrolases"/>
    <property type="match status" value="1"/>
</dbReference>
<feature type="domain" description="ORC1/DEAH AAA+ ATPase" evidence="2">
    <location>
        <begin position="76"/>
        <end position="208"/>
    </location>
</feature>
<feature type="region of interest" description="Disordered" evidence="1">
    <location>
        <begin position="1"/>
        <end position="28"/>
    </location>
</feature>
<protein>
    <recommendedName>
        <fullName evidence="2">ORC1/DEAH AAA+ ATPase domain-containing protein</fullName>
    </recommendedName>
</protein>
<dbReference type="Proteomes" id="UP000195569">
    <property type="component" value="Unassembled WGS sequence"/>
</dbReference>
<proteinExistence type="predicted"/>
<evidence type="ECO:0000256" key="1">
    <source>
        <dbReference type="SAM" id="MobiDB-lite"/>
    </source>
</evidence>
<evidence type="ECO:0000259" key="2">
    <source>
        <dbReference type="Pfam" id="PF13401"/>
    </source>
</evidence>
<dbReference type="Pfam" id="PF13401">
    <property type="entry name" value="AAA_22"/>
    <property type="match status" value="1"/>
</dbReference>
<sequence length="342" mass="38487">MGVALDEPTAHGRKRISHEDGDAAPEMPAGGWLPEHRAALLPHHPLTKRRYTIPTTVIQHAYRASRERVYARHTGLIFIGKTRYGKTTCAKAIRQYLLEEFPHIHVIVVAARSTLRPVAGHAYRVILESVKHVCAARADATLLLRNVVADVETALAAKGGDHFVMILDEVNLFGDEDIVSLLELGNLLELRGITMTVISFGQPGVAQRITSLQQQNKQQLIARFFRRPKSFVGCTGVDMLRDVLTYLDTGSEWPEGSGWSYTEFFFPQAYQRGFRFHRCAELIWQEMSAAMPDAEDGLNMEAITMTIDWLFLSLHRFDNEQFVLEAKDIQNAIDVSDLSWGS</sequence>
<name>A0A1N7SQ02_9BURK</name>
<dbReference type="OrthoDB" id="8903747at2"/>
<dbReference type="InterPro" id="IPR027417">
    <property type="entry name" value="P-loop_NTPase"/>
</dbReference>
<evidence type="ECO:0000313" key="3">
    <source>
        <dbReference type="EMBL" id="SIT49458.1"/>
    </source>
</evidence>
<dbReference type="AlphaFoldDB" id="A0A1N7SQ02"/>
<dbReference type="RefSeq" id="WP_087738435.1">
    <property type="nucleotide sequence ID" value="NZ_CYGY02000068.1"/>
</dbReference>
<accession>A0A1N7SQ02</accession>
<reference evidence="3" key="1">
    <citation type="submission" date="2016-12" db="EMBL/GenBank/DDBJ databases">
        <authorList>
            <person name="Moulin L."/>
        </authorList>
    </citation>
    <scope>NUCLEOTIDE SEQUENCE [LARGE SCALE GENOMIC DNA]</scope>
    <source>
        <strain evidence="3">STM 7183</strain>
    </source>
</reference>
<evidence type="ECO:0000313" key="4">
    <source>
        <dbReference type="Proteomes" id="UP000195569"/>
    </source>
</evidence>
<dbReference type="EMBL" id="CYGY02000068">
    <property type="protein sequence ID" value="SIT49458.1"/>
    <property type="molecule type" value="Genomic_DNA"/>
</dbReference>